<dbReference type="Proteomes" id="UP000774570">
    <property type="component" value="Unassembled WGS sequence"/>
</dbReference>
<accession>A0ABS7FXV9</accession>
<dbReference type="RefSeq" id="WP_220168495.1">
    <property type="nucleotide sequence ID" value="NZ_JAIBOA010000015.1"/>
</dbReference>
<protein>
    <submittedName>
        <fullName evidence="2">Uncharacterized protein</fullName>
    </submittedName>
</protein>
<feature type="region of interest" description="Disordered" evidence="1">
    <location>
        <begin position="38"/>
        <end position="64"/>
    </location>
</feature>
<feature type="compositionally biased region" description="Pro residues" evidence="1">
    <location>
        <begin position="44"/>
        <end position="56"/>
    </location>
</feature>
<sequence length="64" mass="6933">MNFMIVAIAAAALIAAFALIMLTAFTVAALRAPDYHGRHRPTPLSKPPAPPIPHPPHFTSNRYT</sequence>
<reference evidence="2 3" key="1">
    <citation type="submission" date="2021-07" db="EMBL/GenBank/DDBJ databases">
        <title>Actinomadura sp. PM05-2 isolated from lichen.</title>
        <authorList>
            <person name="Somphong A."/>
            <person name="Phongsopitanun W."/>
            <person name="Tanasupawat S."/>
            <person name="Peongsungnone V."/>
        </authorList>
    </citation>
    <scope>NUCLEOTIDE SEQUENCE [LARGE SCALE GENOMIC DNA]</scope>
    <source>
        <strain evidence="2 3">PM05-2</strain>
    </source>
</reference>
<gene>
    <name evidence="2" type="ORF">K1Y72_23020</name>
</gene>
<evidence type="ECO:0000313" key="2">
    <source>
        <dbReference type="EMBL" id="MBW8485270.1"/>
    </source>
</evidence>
<name>A0ABS7FXV9_9ACTN</name>
<organism evidence="2 3">
    <name type="scientific">Actinomadura parmotrematis</name>
    <dbReference type="NCBI Taxonomy" id="2864039"/>
    <lineage>
        <taxon>Bacteria</taxon>
        <taxon>Bacillati</taxon>
        <taxon>Actinomycetota</taxon>
        <taxon>Actinomycetes</taxon>
        <taxon>Streptosporangiales</taxon>
        <taxon>Thermomonosporaceae</taxon>
        <taxon>Actinomadura</taxon>
    </lineage>
</organism>
<evidence type="ECO:0000313" key="3">
    <source>
        <dbReference type="Proteomes" id="UP000774570"/>
    </source>
</evidence>
<comment type="caution">
    <text evidence="2">The sequence shown here is derived from an EMBL/GenBank/DDBJ whole genome shotgun (WGS) entry which is preliminary data.</text>
</comment>
<dbReference type="EMBL" id="JAIBOA010000015">
    <property type="protein sequence ID" value="MBW8485270.1"/>
    <property type="molecule type" value="Genomic_DNA"/>
</dbReference>
<proteinExistence type="predicted"/>
<keyword evidence="3" id="KW-1185">Reference proteome</keyword>
<evidence type="ECO:0000256" key="1">
    <source>
        <dbReference type="SAM" id="MobiDB-lite"/>
    </source>
</evidence>